<dbReference type="InterPro" id="IPR008906">
    <property type="entry name" value="HATC_C_dom"/>
</dbReference>
<dbReference type="EMBL" id="CP126657">
    <property type="protein sequence ID" value="WJZ97008.1"/>
    <property type="molecule type" value="Genomic_DNA"/>
</dbReference>
<name>A0ABY9CPB5_VITVI</name>
<dbReference type="InterPro" id="IPR045550">
    <property type="entry name" value="AARE_N"/>
</dbReference>
<dbReference type="Gene3D" id="1.10.510.10">
    <property type="entry name" value="Transferase(Phosphotransferase) domain 1"/>
    <property type="match status" value="1"/>
</dbReference>
<reference evidence="5 6" key="1">
    <citation type="journal article" date="2023" name="Hortic Res">
        <title>The complete reference genome for grapevine (Vitis vinifera L.) genetics and breeding.</title>
        <authorList>
            <person name="Shi X."/>
            <person name="Cao S."/>
            <person name="Wang X."/>
            <person name="Huang S."/>
            <person name="Wang Y."/>
            <person name="Liu Z."/>
            <person name="Liu W."/>
            <person name="Leng X."/>
            <person name="Peng Y."/>
            <person name="Wang N."/>
            <person name="Wang Y."/>
            <person name="Ma Z."/>
            <person name="Xu X."/>
            <person name="Zhang F."/>
            <person name="Xue H."/>
            <person name="Zhong H."/>
            <person name="Wang Y."/>
            <person name="Zhang K."/>
            <person name="Velt A."/>
            <person name="Avia K."/>
            <person name="Holtgrawe D."/>
            <person name="Grimplet J."/>
            <person name="Matus J.T."/>
            <person name="Ware D."/>
            <person name="Wu X."/>
            <person name="Wang H."/>
            <person name="Liu C."/>
            <person name="Fang Y."/>
            <person name="Rustenholz C."/>
            <person name="Cheng Z."/>
            <person name="Xiao H."/>
            <person name="Zhou Y."/>
        </authorList>
    </citation>
    <scope>NUCLEOTIDE SEQUENCE [LARGE SCALE GENOMIC DNA]</scope>
    <source>
        <strain evidence="6">cv. Pinot noir / PN40024</strain>
        <tissue evidence="5">Leaf</tissue>
    </source>
</reference>
<accession>A0ABY9CPB5</accession>
<dbReference type="SUPFAM" id="SSF53098">
    <property type="entry name" value="Ribonuclease H-like"/>
    <property type="match status" value="1"/>
</dbReference>
<dbReference type="Pfam" id="PF05699">
    <property type="entry name" value="Dimer_Tnp_hAT"/>
    <property type="match status" value="1"/>
</dbReference>
<dbReference type="PANTHER" id="PTHR46481">
    <property type="entry name" value="ZINC FINGER BED DOMAIN-CONTAINING PROTEIN 4"/>
    <property type="match status" value="1"/>
</dbReference>
<protein>
    <recommendedName>
        <fullName evidence="4">Protein kinase domain-containing protein</fullName>
    </recommendedName>
</protein>
<dbReference type="InterPro" id="IPR052035">
    <property type="entry name" value="ZnF_BED_domain_contain"/>
</dbReference>
<evidence type="ECO:0000313" key="6">
    <source>
        <dbReference type="Proteomes" id="UP001227230"/>
    </source>
</evidence>
<evidence type="ECO:0000256" key="3">
    <source>
        <dbReference type="SAM" id="MobiDB-lite"/>
    </source>
</evidence>
<dbReference type="InterPro" id="IPR000719">
    <property type="entry name" value="Prot_kinase_dom"/>
</dbReference>
<evidence type="ECO:0000313" key="5">
    <source>
        <dbReference type="EMBL" id="WJZ97008.1"/>
    </source>
</evidence>
<dbReference type="InterPro" id="IPR012337">
    <property type="entry name" value="RNaseH-like_sf"/>
</dbReference>
<evidence type="ECO:0000256" key="1">
    <source>
        <dbReference type="ARBA" id="ARBA00010040"/>
    </source>
</evidence>
<dbReference type="Proteomes" id="UP001227230">
    <property type="component" value="Chromosome 10"/>
</dbReference>
<dbReference type="Pfam" id="PF14372">
    <property type="entry name" value="hAT-like_RNase-H"/>
    <property type="match status" value="1"/>
</dbReference>
<dbReference type="PANTHER" id="PTHR46481:SF11">
    <property type="entry name" value="ZINC FINGER BED DOMAIN-CONTAINING PROTEIN RICESLEEPER 2-LIKE"/>
    <property type="match status" value="1"/>
</dbReference>
<comment type="similarity">
    <text evidence="1">Belongs to the peptidase S9C family.</text>
</comment>
<feature type="region of interest" description="Disordered" evidence="3">
    <location>
        <begin position="560"/>
        <end position="625"/>
    </location>
</feature>
<dbReference type="InterPro" id="IPR025525">
    <property type="entry name" value="hAT-like_transposase_RNase-H"/>
</dbReference>
<organism evidence="5 6">
    <name type="scientific">Vitis vinifera</name>
    <name type="common">Grape</name>
    <dbReference type="NCBI Taxonomy" id="29760"/>
    <lineage>
        <taxon>Eukaryota</taxon>
        <taxon>Viridiplantae</taxon>
        <taxon>Streptophyta</taxon>
        <taxon>Embryophyta</taxon>
        <taxon>Tracheophyta</taxon>
        <taxon>Spermatophyta</taxon>
        <taxon>Magnoliopsida</taxon>
        <taxon>eudicotyledons</taxon>
        <taxon>Gunneridae</taxon>
        <taxon>Pentapetalae</taxon>
        <taxon>rosids</taxon>
        <taxon>Vitales</taxon>
        <taxon>Vitaceae</taxon>
        <taxon>Viteae</taxon>
        <taxon>Vitis</taxon>
    </lineage>
</organism>
<dbReference type="InterPro" id="IPR011009">
    <property type="entry name" value="Kinase-like_dom_sf"/>
</dbReference>
<dbReference type="InterPro" id="IPR001245">
    <property type="entry name" value="Ser-Thr/Tyr_kinase_cat_dom"/>
</dbReference>
<dbReference type="PROSITE" id="PS50011">
    <property type="entry name" value="PROTEIN_KINASE_DOM"/>
    <property type="match status" value="1"/>
</dbReference>
<gene>
    <name evidence="5" type="ORF">VitviT2T_015644</name>
</gene>
<keyword evidence="6" id="KW-1185">Reference proteome</keyword>
<dbReference type="SUPFAM" id="SSF56112">
    <property type="entry name" value="Protein kinase-like (PK-like)"/>
    <property type="match status" value="1"/>
</dbReference>
<feature type="domain" description="Protein kinase" evidence="4">
    <location>
        <begin position="608"/>
        <end position="919"/>
    </location>
</feature>
<evidence type="ECO:0000256" key="2">
    <source>
        <dbReference type="ARBA" id="ARBA00023125"/>
    </source>
</evidence>
<evidence type="ECO:0000259" key="4">
    <source>
        <dbReference type="PROSITE" id="PS50011"/>
    </source>
</evidence>
<dbReference type="Pfam" id="PF07714">
    <property type="entry name" value="PK_Tyr_Ser-Thr"/>
    <property type="match status" value="1"/>
</dbReference>
<dbReference type="Pfam" id="PF19283">
    <property type="entry name" value="APEH_N"/>
    <property type="match status" value="1"/>
</dbReference>
<sequence>MISYLEKLQSRVAITTDMWTSNQKKGYMAITVHYIDESWLLHHHIVRFVYVPPPHTKEVLSDVLMDFLLDWNMDRKVSTVTVDNCSSNDGMINILVEKLSLSDSLLLNGKIFHMRCAAHVLNLIVKEGLDVIEVEIEKIRESVAYWSATPSRMEKFEDAARQLRIPCNKKLSLDCKTRWNSTYLMLSIAITYKDVFPRLKQREKYYMVVPSEEEWNMAKEICGRLKLFYNITKLFSGRNYPTANTFFIKVCEIKEALYDWLICSNDVVKTMASSMLQKFDKYWSGCHIVMAIAAIFDPRYKIKILEFYFPLMYGSEASNEIEKIRGMCYELLSEYQSKSNLGQKTSSYGTSSGSTLLELNYDEQDPLSKFDLFVHSTTGESHTKSELDYYLEESILPRNSNFDVLSWWKTNGIKYPTLQMIVRDIYAIPVSIVASESAFSTGGRVVSKHRSRLHPDTLEALMCAQSWLWKEKEERNLLKGITTDENTAAHDFATLGVVNVRYCGYIVVVKLEGKESSKMDTHFQSIELLDQPEGGANALNINRWELGACWIQHLQDQNNIEKDKKPSTANTKNEMKVEGLGTPLRSLKNNKKNSDGNNLKMQSEKSKTPAESVIGEAENSTLSSTKPQLEANANENELALKRMLSDAAFARLKQSKTGLHRKKYYSEVALPKLVADFGSLELSPVDGRTLTDFMHTRGLRMRSLGHVVSHMRLVPLLGHCLEHDSEKLLVYKYMPNGDLSNSLYRVTNLEDDNLQSLDWITRLKIAIEAVEGLSYLHHECSPPLVHRDVQASSILLDDKFEVRLGSLSEVCAQEGDSHQNVITKLLRKPHGEVHAVEGISKSLSIEQVIWAPLAEGFSQYLVFVGWSSETRKLGIKYCYNRPCALYAVRAPFCESKANELQSNSNVNEDSTVVNLTQKH</sequence>
<proteinExistence type="inferred from homology"/>
<keyword evidence="2" id="KW-0238">DNA-binding</keyword>